<protein>
    <submittedName>
        <fullName evidence="7">ABC transporter ATP-binding protein</fullName>
    </submittedName>
</protein>
<evidence type="ECO:0000256" key="3">
    <source>
        <dbReference type="ARBA" id="ARBA00022741"/>
    </source>
</evidence>
<dbReference type="GO" id="GO:0016887">
    <property type="term" value="F:ATP hydrolysis activity"/>
    <property type="evidence" value="ECO:0007669"/>
    <property type="project" value="InterPro"/>
</dbReference>
<dbReference type="Proteomes" id="UP000320048">
    <property type="component" value="Unassembled WGS sequence"/>
</dbReference>
<dbReference type="GO" id="GO:0005524">
    <property type="term" value="F:ATP binding"/>
    <property type="evidence" value="ECO:0007669"/>
    <property type="project" value="UniProtKB-KW"/>
</dbReference>
<dbReference type="EMBL" id="VBAO01000078">
    <property type="protein sequence ID" value="TMI83345.1"/>
    <property type="molecule type" value="Genomic_DNA"/>
</dbReference>
<comment type="caution">
    <text evidence="7">The sequence shown here is derived from an EMBL/GenBank/DDBJ whole genome shotgun (WGS) entry which is preliminary data.</text>
</comment>
<sequence>MPTLEPDHDILVFDKVEATYGEAPILRGVSFGVHKGKITTLIGPNGAGKSTVLRAALGTVRVTHGQIVYRHQPITGVSTTDRQRKGMAYCPQGRSNFPRMTVRENLEMGAFLRSDREVQEDIETLLDEFPLLREKQKEFAANLSGGQQQILEMAMALILHPRILLIDEPSLGLSPIMVEQVFAYVKEINGQGVTVLMVEQNARRALAISDYGIVLDLGRVRLKDTGEALLNNEEVSRSYLGS</sequence>
<accession>A0A537JIH4</accession>
<proteinExistence type="inferred from homology"/>
<dbReference type="InterPro" id="IPR003593">
    <property type="entry name" value="AAA+_ATPase"/>
</dbReference>
<feature type="domain" description="ABC transporter" evidence="6">
    <location>
        <begin position="11"/>
        <end position="242"/>
    </location>
</feature>
<keyword evidence="4 7" id="KW-0067">ATP-binding</keyword>
<keyword evidence="2" id="KW-0813">Transport</keyword>
<dbReference type="PROSITE" id="PS50893">
    <property type="entry name" value="ABC_TRANSPORTER_2"/>
    <property type="match status" value="1"/>
</dbReference>
<evidence type="ECO:0000259" key="6">
    <source>
        <dbReference type="PROSITE" id="PS50893"/>
    </source>
</evidence>
<dbReference type="Gene3D" id="3.40.50.300">
    <property type="entry name" value="P-loop containing nucleotide triphosphate hydrolases"/>
    <property type="match status" value="1"/>
</dbReference>
<dbReference type="GO" id="GO:0015658">
    <property type="term" value="F:branched-chain amino acid transmembrane transporter activity"/>
    <property type="evidence" value="ECO:0007669"/>
    <property type="project" value="TreeGrafter"/>
</dbReference>
<organism evidence="7 8">
    <name type="scientific">Candidatus Segetimicrobium genomatis</name>
    <dbReference type="NCBI Taxonomy" id="2569760"/>
    <lineage>
        <taxon>Bacteria</taxon>
        <taxon>Bacillati</taxon>
        <taxon>Candidatus Sysuimicrobiota</taxon>
        <taxon>Candidatus Sysuimicrobiia</taxon>
        <taxon>Candidatus Sysuimicrobiales</taxon>
        <taxon>Candidatus Segetimicrobiaceae</taxon>
        <taxon>Candidatus Segetimicrobium</taxon>
    </lineage>
</organism>
<dbReference type="AlphaFoldDB" id="A0A537JIH4"/>
<gene>
    <name evidence="7" type="ORF">E6H04_03160</name>
</gene>
<dbReference type="SUPFAM" id="SSF52540">
    <property type="entry name" value="P-loop containing nucleoside triphosphate hydrolases"/>
    <property type="match status" value="1"/>
</dbReference>
<keyword evidence="3" id="KW-0547">Nucleotide-binding</keyword>
<evidence type="ECO:0000256" key="4">
    <source>
        <dbReference type="ARBA" id="ARBA00022840"/>
    </source>
</evidence>
<evidence type="ECO:0000313" key="8">
    <source>
        <dbReference type="Proteomes" id="UP000320048"/>
    </source>
</evidence>
<dbReference type="PANTHER" id="PTHR43820:SF4">
    <property type="entry name" value="HIGH-AFFINITY BRANCHED-CHAIN AMINO ACID TRANSPORT ATP-BINDING PROTEIN LIVF"/>
    <property type="match status" value="1"/>
</dbReference>
<dbReference type="GO" id="GO:0015807">
    <property type="term" value="P:L-amino acid transport"/>
    <property type="evidence" value="ECO:0007669"/>
    <property type="project" value="TreeGrafter"/>
</dbReference>
<dbReference type="Pfam" id="PF00005">
    <property type="entry name" value="ABC_tran"/>
    <property type="match status" value="1"/>
</dbReference>
<dbReference type="PANTHER" id="PTHR43820">
    <property type="entry name" value="HIGH-AFFINITY BRANCHED-CHAIN AMINO ACID TRANSPORT ATP-BINDING PROTEIN LIVF"/>
    <property type="match status" value="1"/>
</dbReference>
<dbReference type="SMART" id="SM00382">
    <property type="entry name" value="AAA"/>
    <property type="match status" value="1"/>
</dbReference>
<keyword evidence="5" id="KW-0029">Amino-acid transport</keyword>
<dbReference type="InterPro" id="IPR052156">
    <property type="entry name" value="BCAA_Transport_ATP-bd_LivF"/>
</dbReference>
<comment type="similarity">
    <text evidence="1">Belongs to the ABC transporter superfamily.</text>
</comment>
<evidence type="ECO:0000256" key="5">
    <source>
        <dbReference type="ARBA" id="ARBA00022970"/>
    </source>
</evidence>
<evidence type="ECO:0000256" key="1">
    <source>
        <dbReference type="ARBA" id="ARBA00005417"/>
    </source>
</evidence>
<evidence type="ECO:0000256" key="2">
    <source>
        <dbReference type="ARBA" id="ARBA00022448"/>
    </source>
</evidence>
<reference evidence="7 8" key="1">
    <citation type="journal article" date="2019" name="Nat. Microbiol.">
        <title>Mediterranean grassland soil C-N compound turnover is dependent on rainfall and depth, and is mediated by genomically divergent microorganisms.</title>
        <authorList>
            <person name="Diamond S."/>
            <person name="Andeer P.F."/>
            <person name="Li Z."/>
            <person name="Crits-Christoph A."/>
            <person name="Burstein D."/>
            <person name="Anantharaman K."/>
            <person name="Lane K.R."/>
            <person name="Thomas B.C."/>
            <person name="Pan C."/>
            <person name="Northen T.R."/>
            <person name="Banfield J.F."/>
        </authorList>
    </citation>
    <scope>NUCLEOTIDE SEQUENCE [LARGE SCALE GENOMIC DNA]</scope>
    <source>
        <strain evidence="7">NP_7</strain>
    </source>
</reference>
<dbReference type="InterPro" id="IPR027417">
    <property type="entry name" value="P-loop_NTPase"/>
</dbReference>
<name>A0A537JIH4_9BACT</name>
<dbReference type="CDD" id="cd03224">
    <property type="entry name" value="ABC_TM1139_LivF_branched"/>
    <property type="match status" value="1"/>
</dbReference>
<dbReference type="InterPro" id="IPR003439">
    <property type="entry name" value="ABC_transporter-like_ATP-bd"/>
</dbReference>
<evidence type="ECO:0000313" key="7">
    <source>
        <dbReference type="EMBL" id="TMI83345.1"/>
    </source>
</evidence>